<evidence type="ECO:0000313" key="2">
    <source>
        <dbReference type="EMBL" id="AZQ35927.1"/>
    </source>
</evidence>
<dbReference type="InterPro" id="IPR043917">
    <property type="entry name" value="DUF5753"/>
</dbReference>
<dbReference type="Pfam" id="PF19054">
    <property type="entry name" value="DUF5753"/>
    <property type="match status" value="1"/>
</dbReference>
<sequence length="207" mass="22335">MTAIFDSPAETLGEHIGRLAAIEGEADTVQAWQPMLIPGLLQSYAYACAAIHATAPALPLEVVSERAEARRHRIDRLGRPGARSVAVIVDESALYRPVGGYAALADQLEHLLALEALQPSLSVRVLPQGIEAHPGLAGAFTLYRAAGQRAVFVESLTSSEITTRPDDVAAYSSTWDRLRGLALSPQESVELIDGTRETLCRRLQKSR</sequence>
<accession>A0A3Q9ETY7</accession>
<dbReference type="AlphaFoldDB" id="A0A3Q9ETY7"/>
<dbReference type="EMBL" id="CP034539">
    <property type="protein sequence ID" value="AZQ35927.1"/>
    <property type="molecule type" value="Genomic_DNA"/>
</dbReference>
<proteinExistence type="predicted"/>
<dbReference type="Proteomes" id="UP000280298">
    <property type="component" value="Chromosome"/>
</dbReference>
<reference evidence="2 3" key="1">
    <citation type="journal article" date="2019" name="Int. J. Syst. Evol. Microbiol.">
        <title>Streptomyces cyaneochromogenes sp. nov., a blue pigment-producing actinomycete from manganese-contaminated soil.</title>
        <authorList>
            <person name="Tang X."/>
            <person name="Zhao J."/>
            <person name="Li K."/>
            <person name="Chen Z."/>
            <person name="Sun Y."/>
            <person name="Gao J."/>
        </authorList>
    </citation>
    <scope>NUCLEOTIDE SEQUENCE [LARGE SCALE GENOMIC DNA]</scope>
    <source>
        <strain evidence="2 3">MK-45</strain>
    </source>
</reference>
<gene>
    <name evidence="2" type="ORF">EJ357_22615</name>
</gene>
<keyword evidence="3" id="KW-1185">Reference proteome</keyword>
<dbReference type="RefSeq" id="WP_126393394.1">
    <property type="nucleotide sequence ID" value="NZ_CP034539.1"/>
</dbReference>
<evidence type="ECO:0000313" key="3">
    <source>
        <dbReference type="Proteomes" id="UP000280298"/>
    </source>
</evidence>
<protein>
    <recommendedName>
        <fullName evidence="1">DUF5753 domain-containing protein</fullName>
    </recommendedName>
</protein>
<organism evidence="2 3">
    <name type="scientific">Streptomyces cyaneochromogenes</name>
    <dbReference type="NCBI Taxonomy" id="2496836"/>
    <lineage>
        <taxon>Bacteria</taxon>
        <taxon>Bacillati</taxon>
        <taxon>Actinomycetota</taxon>
        <taxon>Actinomycetes</taxon>
        <taxon>Kitasatosporales</taxon>
        <taxon>Streptomycetaceae</taxon>
        <taxon>Streptomyces</taxon>
    </lineage>
</organism>
<dbReference type="KEGG" id="scya:EJ357_22615"/>
<feature type="domain" description="DUF5753" evidence="1">
    <location>
        <begin position="18"/>
        <end position="193"/>
    </location>
</feature>
<dbReference type="OrthoDB" id="4197936at2"/>
<evidence type="ECO:0000259" key="1">
    <source>
        <dbReference type="Pfam" id="PF19054"/>
    </source>
</evidence>
<name>A0A3Q9ETY7_9ACTN</name>